<evidence type="ECO:0000259" key="5">
    <source>
        <dbReference type="PROSITE" id="PS50105"/>
    </source>
</evidence>
<dbReference type="SMART" id="SM00454">
    <property type="entry name" value="SAM"/>
    <property type="match status" value="1"/>
</dbReference>
<keyword evidence="3" id="KW-0694">RNA-binding</keyword>
<feature type="region of interest" description="Disordered" evidence="4">
    <location>
        <begin position="207"/>
        <end position="235"/>
    </location>
</feature>
<dbReference type="InterPro" id="IPR013761">
    <property type="entry name" value="SAM/pointed_sf"/>
</dbReference>
<dbReference type="Proteomes" id="UP001164286">
    <property type="component" value="Unassembled WGS sequence"/>
</dbReference>
<dbReference type="InterPro" id="IPR057327">
    <property type="entry name" value="Vts1_dom"/>
</dbReference>
<evidence type="ECO:0000313" key="7">
    <source>
        <dbReference type="Proteomes" id="UP001164286"/>
    </source>
</evidence>
<dbReference type="AlphaFoldDB" id="A0AA38LXS2"/>
<feature type="domain" description="SAM" evidence="5">
    <location>
        <begin position="474"/>
        <end position="535"/>
    </location>
</feature>
<feature type="compositionally biased region" description="Gly residues" evidence="4">
    <location>
        <begin position="455"/>
        <end position="465"/>
    </location>
</feature>
<dbReference type="GO" id="GO:0000289">
    <property type="term" value="P:nuclear-transcribed mRNA poly(A) tail shortening"/>
    <property type="evidence" value="ECO:0007669"/>
    <property type="project" value="TreeGrafter"/>
</dbReference>
<comment type="subcellular location">
    <subcellularLocation>
        <location evidence="1">Cytoplasm</location>
    </subcellularLocation>
</comment>
<protein>
    <recommendedName>
        <fullName evidence="5">SAM domain-containing protein</fullName>
    </recommendedName>
</protein>
<feature type="region of interest" description="Disordered" evidence="4">
    <location>
        <begin position="429"/>
        <end position="469"/>
    </location>
</feature>
<comment type="caution">
    <text evidence="6">The sequence shown here is derived from an EMBL/GenBank/DDBJ whole genome shotgun (WGS) entry which is preliminary data.</text>
</comment>
<dbReference type="PROSITE" id="PS50105">
    <property type="entry name" value="SAM_DOMAIN"/>
    <property type="match status" value="1"/>
</dbReference>
<dbReference type="GO" id="GO:0000932">
    <property type="term" value="C:P-body"/>
    <property type="evidence" value="ECO:0007669"/>
    <property type="project" value="TreeGrafter"/>
</dbReference>
<feature type="region of interest" description="Disordered" evidence="4">
    <location>
        <begin position="1"/>
        <end position="46"/>
    </location>
</feature>
<dbReference type="PANTHER" id="PTHR12515:SF5">
    <property type="entry name" value="PROTEIN SMAUG"/>
    <property type="match status" value="1"/>
</dbReference>
<evidence type="ECO:0000256" key="3">
    <source>
        <dbReference type="ARBA" id="ARBA00022884"/>
    </source>
</evidence>
<feature type="region of interest" description="Disordered" evidence="4">
    <location>
        <begin position="62"/>
        <end position="104"/>
    </location>
</feature>
<feature type="compositionally biased region" description="Low complexity" evidence="4">
    <location>
        <begin position="72"/>
        <end position="87"/>
    </location>
</feature>
<sequence length="552" mass="58694">MASQTLRPHRSPSPSPAPSTPTHSTNQAKLTRQSLGPPPTAAASRGFAGLGISNAFNAQPRHASSGVTMGLSPRPSAASGLRSASGATPRPSSEFISRGDARTPEAEQIDQWFKHLASWEATLEEMAAASTDQNFTEELGAIEQWFRVLSEAERTAALYSLLQHSTPVQIRFFLSVLHHMAQSDPMTALLSPNPALSAGMQAQMEAKLAGSGLRSPSAGGGAGFPGPGSPYADDRNKLRQNRISAPGTLQPHDRWHGQLDQVVERGGSPISDRSRSPTPDIRPQSTDFTGPRMSGGIGLGLAQPEPASPMMNGSWASMTNTPLVPSFSDPSIDRVNLDDARNFRRPGARNVSGHYNDNGEFINAGQQPGRDNRSPVVDQFGFGGGDGLAGLGMNFANMNMNPMMNPAQMLALAQAQQLSTAASFAQAGYGGLRGPAKPPPGRRSPMLGKSPTPDKGGGAGSGAGVAGPDDVDMRIVEDVSQWLRVLRLHKYNSTFERTPWREMIAMSEDDLIAKGVSAQGARTKFLKVFYNVRTKFDLPHPAGSEAYAPTKE</sequence>
<gene>
    <name evidence="6" type="ORF">MKK02DRAFT_23404</name>
</gene>
<proteinExistence type="predicted"/>
<dbReference type="Pfam" id="PF07647">
    <property type="entry name" value="SAM_2"/>
    <property type="match status" value="1"/>
</dbReference>
<dbReference type="Gene3D" id="1.10.150.50">
    <property type="entry name" value="Transcription Factor, Ets-1"/>
    <property type="match status" value="1"/>
</dbReference>
<dbReference type="RefSeq" id="XP_052947981.1">
    <property type="nucleotide sequence ID" value="XM_053086728.1"/>
</dbReference>
<evidence type="ECO:0000256" key="2">
    <source>
        <dbReference type="ARBA" id="ARBA00022490"/>
    </source>
</evidence>
<dbReference type="InterPro" id="IPR001660">
    <property type="entry name" value="SAM"/>
</dbReference>
<dbReference type="EMBL" id="JAKWFO010000003">
    <property type="protein sequence ID" value="KAI9638204.1"/>
    <property type="molecule type" value="Genomic_DNA"/>
</dbReference>
<organism evidence="6 7">
    <name type="scientific">Dioszegia hungarica</name>
    <dbReference type="NCBI Taxonomy" id="4972"/>
    <lineage>
        <taxon>Eukaryota</taxon>
        <taxon>Fungi</taxon>
        <taxon>Dikarya</taxon>
        <taxon>Basidiomycota</taxon>
        <taxon>Agaricomycotina</taxon>
        <taxon>Tremellomycetes</taxon>
        <taxon>Tremellales</taxon>
        <taxon>Bulleribasidiaceae</taxon>
        <taxon>Dioszegia</taxon>
    </lineage>
</organism>
<evidence type="ECO:0000256" key="4">
    <source>
        <dbReference type="SAM" id="MobiDB-lite"/>
    </source>
</evidence>
<dbReference type="GO" id="GO:0003729">
    <property type="term" value="F:mRNA binding"/>
    <property type="evidence" value="ECO:0007669"/>
    <property type="project" value="TreeGrafter"/>
</dbReference>
<keyword evidence="7" id="KW-1185">Reference proteome</keyword>
<dbReference type="SUPFAM" id="SSF47769">
    <property type="entry name" value="SAM/Pointed domain"/>
    <property type="match status" value="1"/>
</dbReference>
<name>A0AA38LXS2_9TREE</name>
<reference evidence="6" key="1">
    <citation type="journal article" date="2022" name="G3 (Bethesda)">
        <title>High quality genome of the basidiomycete yeast Dioszegia hungarica PDD-24b-2 isolated from cloud water.</title>
        <authorList>
            <person name="Jarrige D."/>
            <person name="Haridas S."/>
            <person name="Bleykasten-Grosshans C."/>
            <person name="Joly M."/>
            <person name="Nadalig T."/>
            <person name="Sancelme M."/>
            <person name="Vuilleumier S."/>
            <person name="Grigoriev I.V."/>
            <person name="Amato P."/>
            <person name="Bringel F."/>
        </authorList>
    </citation>
    <scope>NUCLEOTIDE SEQUENCE</scope>
    <source>
        <strain evidence="6">PDD-24b-2</strain>
    </source>
</reference>
<dbReference type="GeneID" id="77725929"/>
<dbReference type="PANTHER" id="PTHR12515">
    <property type="entry name" value="STERILE ALPHA MOTIF DOMAIN CONTAINING PROTEIN 4-RELATED"/>
    <property type="match status" value="1"/>
</dbReference>
<evidence type="ECO:0000313" key="6">
    <source>
        <dbReference type="EMBL" id="KAI9638204.1"/>
    </source>
</evidence>
<keyword evidence="2" id="KW-0963">Cytoplasm</keyword>
<evidence type="ECO:0000256" key="1">
    <source>
        <dbReference type="ARBA" id="ARBA00004496"/>
    </source>
</evidence>
<accession>A0AA38LXS2</accession>
<dbReference type="Pfam" id="PF25479">
    <property type="entry name" value="Vts1"/>
    <property type="match status" value="1"/>
</dbReference>
<dbReference type="InterPro" id="IPR050897">
    <property type="entry name" value="SMAUG/VTS1_RNA-bind"/>
</dbReference>
<feature type="region of interest" description="Disordered" evidence="4">
    <location>
        <begin position="265"/>
        <end position="292"/>
    </location>
</feature>